<accession>A0A075GY97</accession>
<dbReference type="AlphaFoldDB" id="A0A075GY97"/>
<dbReference type="EMBL" id="KF900780">
    <property type="protein sequence ID" value="AIF06773.1"/>
    <property type="molecule type" value="Genomic_DNA"/>
</dbReference>
<reference evidence="1" key="1">
    <citation type="journal article" date="2014" name="Genome Biol. Evol.">
        <title>Pangenome evidence for extensive interdomain horizontal transfer affecting lineage core and shell genes in uncultured planktonic thaumarchaeota and euryarchaeota.</title>
        <authorList>
            <person name="Deschamps P."/>
            <person name="Zivanovic Y."/>
            <person name="Moreira D."/>
            <person name="Rodriguez-Valera F."/>
            <person name="Lopez-Garcia P."/>
        </authorList>
    </citation>
    <scope>NUCLEOTIDE SEQUENCE</scope>
</reference>
<organism evidence="1">
    <name type="scientific">uncultured marine group II/III euryarchaeote KM3_195_B08</name>
    <dbReference type="NCBI Taxonomy" id="1457970"/>
    <lineage>
        <taxon>Archaea</taxon>
        <taxon>Methanobacteriati</taxon>
        <taxon>Methanobacteriota</taxon>
        <taxon>environmental samples</taxon>
    </lineage>
</organism>
<evidence type="ECO:0000313" key="1">
    <source>
        <dbReference type="EMBL" id="AIF06773.1"/>
    </source>
</evidence>
<proteinExistence type="predicted"/>
<name>A0A075GY97_9EURY</name>
<protein>
    <submittedName>
        <fullName evidence="1">Uncharacterized protein</fullName>
    </submittedName>
</protein>
<sequence length="150" mass="16767">MASATVNKNTKRVVQGVLDGRVTKGDLKRAVKSKGKLMVEELNSANQVKREDKVLVPLRKEDAEREEEVVSRGNGWLCPGFHPTAVEWYLEVDGDSLLNELALQRGLDGLNLLGAVFNERVVHDPFEKLAFHPVVPESRQQLYNSTKFGV</sequence>